<keyword evidence="12" id="KW-1185">Reference proteome</keyword>
<feature type="domain" description="Inhibitor I9" evidence="10">
    <location>
        <begin position="40"/>
        <end position="102"/>
    </location>
</feature>
<dbReference type="FunFam" id="3.40.50.200:FF:000014">
    <property type="entry name" value="Proteinase K"/>
    <property type="match status" value="1"/>
</dbReference>
<evidence type="ECO:0008006" key="13">
    <source>
        <dbReference type="Google" id="ProtNLM"/>
    </source>
</evidence>
<organism evidence="11 12">
    <name type="scientific">Ophiocordyceps camponoti-rufipedis</name>
    <dbReference type="NCBI Taxonomy" id="2004952"/>
    <lineage>
        <taxon>Eukaryota</taxon>
        <taxon>Fungi</taxon>
        <taxon>Dikarya</taxon>
        <taxon>Ascomycota</taxon>
        <taxon>Pezizomycotina</taxon>
        <taxon>Sordariomycetes</taxon>
        <taxon>Hypocreomycetidae</taxon>
        <taxon>Hypocreales</taxon>
        <taxon>Ophiocordycipitaceae</taxon>
        <taxon>Ophiocordyceps</taxon>
    </lineage>
</organism>
<comment type="similarity">
    <text evidence="1 6 7">Belongs to the peptidase S8 family.</text>
</comment>
<dbReference type="SUPFAM" id="SSF54897">
    <property type="entry name" value="Protease propeptides/inhibitors"/>
    <property type="match status" value="1"/>
</dbReference>
<evidence type="ECO:0000256" key="6">
    <source>
        <dbReference type="PROSITE-ProRule" id="PRU01240"/>
    </source>
</evidence>
<comment type="caution">
    <text evidence="11">The sequence shown here is derived from an EMBL/GenBank/DDBJ whole genome shotgun (WGS) entry which is preliminary data.</text>
</comment>
<dbReference type="InterPro" id="IPR037045">
    <property type="entry name" value="S8pro/Inhibitor_I9_sf"/>
</dbReference>
<feature type="active site" description="Charge relay system" evidence="6">
    <location>
        <position position="178"/>
    </location>
</feature>
<protein>
    <recommendedName>
        <fullName evidence="13">Subtilisin-like protease</fullName>
    </recommendedName>
</protein>
<dbReference type="Gene3D" id="3.40.50.200">
    <property type="entry name" value="Peptidase S8/S53 domain"/>
    <property type="match status" value="1"/>
</dbReference>
<dbReference type="Gene3D" id="3.30.70.80">
    <property type="entry name" value="Peptidase S8 propeptide/proteinase inhibitor I9"/>
    <property type="match status" value="1"/>
</dbReference>
<evidence type="ECO:0000256" key="3">
    <source>
        <dbReference type="ARBA" id="ARBA00022729"/>
    </source>
</evidence>
<evidence type="ECO:0000256" key="2">
    <source>
        <dbReference type="ARBA" id="ARBA00022670"/>
    </source>
</evidence>
<dbReference type="OrthoDB" id="206201at2759"/>
<dbReference type="InterPro" id="IPR015500">
    <property type="entry name" value="Peptidase_S8_subtilisin-rel"/>
</dbReference>
<dbReference type="InterPro" id="IPR034193">
    <property type="entry name" value="PCSK9_ProteinaseK-like"/>
</dbReference>
<dbReference type="Proteomes" id="UP000226431">
    <property type="component" value="Unassembled WGS sequence"/>
</dbReference>
<evidence type="ECO:0000256" key="5">
    <source>
        <dbReference type="ARBA" id="ARBA00022825"/>
    </source>
</evidence>
<dbReference type="InterPro" id="IPR023828">
    <property type="entry name" value="Peptidase_S8_Ser-AS"/>
</dbReference>
<feature type="active site" description="Charge relay system" evidence="6">
    <location>
        <position position="147"/>
    </location>
</feature>
<dbReference type="PRINTS" id="PR00723">
    <property type="entry name" value="SUBTILISIN"/>
</dbReference>
<evidence type="ECO:0000259" key="10">
    <source>
        <dbReference type="Pfam" id="PF05922"/>
    </source>
</evidence>
<dbReference type="GO" id="GO:0005576">
    <property type="term" value="C:extracellular region"/>
    <property type="evidence" value="ECO:0007669"/>
    <property type="project" value="UniProtKB-ARBA"/>
</dbReference>
<proteinExistence type="inferred from homology"/>
<dbReference type="Pfam" id="PF05922">
    <property type="entry name" value="Inhibitor_I9"/>
    <property type="match status" value="1"/>
</dbReference>
<evidence type="ECO:0000313" key="12">
    <source>
        <dbReference type="Proteomes" id="UP000226431"/>
    </source>
</evidence>
<dbReference type="InterPro" id="IPR010259">
    <property type="entry name" value="S8pro/Inhibitor_I9"/>
</dbReference>
<dbReference type="InterPro" id="IPR050131">
    <property type="entry name" value="Peptidase_S8_subtilisin-like"/>
</dbReference>
<dbReference type="PROSITE" id="PS00137">
    <property type="entry name" value="SUBTILASE_HIS"/>
    <property type="match status" value="1"/>
</dbReference>
<dbReference type="InterPro" id="IPR023827">
    <property type="entry name" value="Peptidase_S8_Asp-AS"/>
</dbReference>
<keyword evidence="2 6" id="KW-0645">Protease</keyword>
<feature type="active site" description="Charge relay system" evidence="6">
    <location>
        <position position="333"/>
    </location>
</feature>
<evidence type="ECO:0000256" key="4">
    <source>
        <dbReference type="ARBA" id="ARBA00022801"/>
    </source>
</evidence>
<dbReference type="STRING" id="2004952.A0A2C5XXZ2"/>
<gene>
    <name evidence="11" type="ORF">CDD80_1061</name>
</gene>
<dbReference type="PANTHER" id="PTHR43806:SF58">
    <property type="entry name" value="ALKALINE PROTEASE 1-RELATED"/>
    <property type="match status" value="1"/>
</dbReference>
<dbReference type="InterPro" id="IPR022398">
    <property type="entry name" value="Peptidase_S8_His-AS"/>
</dbReference>
<dbReference type="InterPro" id="IPR036852">
    <property type="entry name" value="Peptidase_S8/S53_dom_sf"/>
</dbReference>
<keyword evidence="3 8" id="KW-0732">Signal</keyword>
<feature type="chain" id="PRO_5013378929" description="Subtilisin-like protease" evidence="8">
    <location>
        <begin position="17"/>
        <end position="391"/>
    </location>
</feature>
<dbReference type="GO" id="GO:0006508">
    <property type="term" value="P:proteolysis"/>
    <property type="evidence" value="ECO:0007669"/>
    <property type="project" value="UniProtKB-KW"/>
</dbReference>
<feature type="signal peptide" evidence="8">
    <location>
        <begin position="1"/>
        <end position="16"/>
    </location>
</feature>
<dbReference type="Pfam" id="PF00082">
    <property type="entry name" value="Peptidase_S8"/>
    <property type="match status" value="1"/>
</dbReference>
<dbReference type="AlphaFoldDB" id="A0A2C5XXZ2"/>
<reference evidence="11 12" key="1">
    <citation type="submission" date="2017-06" db="EMBL/GenBank/DDBJ databases">
        <title>Ant-infecting Ophiocordyceps genomes reveal a high diversity of potential behavioral manipulation genes and a possible major role for enterotoxins.</title>
        <authorList>
            <person name="De Bekker C."/>
            <person name="Evans H.C."/>
            <person name="Brachmann A."/>
            <person name="Hughes D.P."/>
        </authorList>
    </citation>
    <scope>NUCLEOTIDE SEQUENCE [LARGE SCALE GENOMIC DNA]</scope>
    <source>
        <strain evidence="11 12">Map16</strain>
    </source>
</reference>
<evidence type="ECO:0000256" key="1">
    <source>
        <dbReference type="ARBA" id="ARBA00011073"/>
    </source>
</evidence>
<keyword evidence="5 6" id="KW-0720">Serine protease</keyword>
<evidence type="ECO:0000313" key="11">
    <source>
        <dbReference type="EMBL" id="PHH80549.1"/>
    </source>
</evidence>
<dbReference type="PROSITE" id="PS00138">
    <property type="entry name" value="SUBTILASE_SER"/>
    <property type="match status" value="1"/>
</dbReference>
<name>A0A2C5XXZ2_9HYPO</name>
<evidence type="ECO:0000256" key="8">
    <source>
        <dbReference type="SAM" id="SignalP"/>
    </source>
</evidence>
<feature type="domain" description="Peptidase S8/S53" evidence="9">
    <location>
        <begin position="144"/>
        <end position="348"/>
    </location>
</feature>
<dbReference type="SUPFAM" id="SSF52743">
    <property type="entry name" value="Subtilisin-like"/>
    <property type="match status" value="1"/>
</dbReference>
<dbReference type="GO" id="GO:0004252">
    <property type="term" value="F:serine-type endopeptidase activity"/>
    <property type="evidence" value="ECO:0007669"/>
    <property type="project" value="UniProtKB-UniRule"/>
</dbReference>
<sequence length="391" mass="41210">MHLCLVLPMLPAALAAAIIHKRAEPAPLLTPRNAEVIPEKYIVKFKESSEMSVLDEAINSLASDADHMYHHTFKGFAISLKDDALEKLRDHPEVDYIERDGISRISAVARQNGAPWGLARISNERPGSQEYTYDQSGGEGTCAYVIDTGIDDSHPEFEGRASQVVSFVPGEDQDGNGHGTHVAGTIGSLSYGVAKKTRILGVKVLSDSGSGSNSAIISGMDYVARDKNQRRCPKGVVANMSLGGQYSEAVNQAAAALVRSGVFVGVAAGNENQDAAYVSPASEPSVCTVGGTAEDDSRYSMSNWGAPVDILAPAVQVLSTRAGGGSVALTGTSMATPHVVGLAAYIGALEGIKGGQELCQRIQRLALKDVVYDQPQGTVNLLAFNGGNRRQ</sequence>
<accession>A0A2C5XXZ2</accession>
<dbReference type="PROSITE" id="PS51892">
    <property type="entry name" value="SUBTILASE"/>
    <property type="match status" value="1"/>
</dbReference>
<dbReference type="EMBL" id="NJES01000014">
    <property type="protein sequence ID" value="PHH80549.1"/>
    <property type="molecule type" value="Genomic_DNA"/>
</dbReference>
<dbReference type="PROSITE" id="PS00136">
    <property type="entry name" value="SUBTILASE_ASP"/>
    <property type="match status" value="1"/>
</dbReference>
<evidence type="ECO:0000256" key="7">
    <source>
        <dbReference type="RuleBase" id="RU003355"/>
    </source>
</evidence>
<dbReference type="PANTHER" id="PTHR43806">
    <property type="entry name" value="PEPTIDASE S8"/>
    <property type="match status" value="1"/>
</dbReference>
<dbReference type="CDD" id="cd04077">
    <property type="entry name" value="Peptidases_S8_PCSK9_ProteinaseK_like"/>
    <property type="match status" value="1"/>
</dbReference>
<evidence type="ECO:0000259" key="9">
    <source>
        <dbReference type="Pfam" id="PF00082"/>
    </source>
</evidence>
<dbReference type="InterPro" id="IPR000209">
    <property type="entry name" value="Peptidase_S8/S53_dom"/>
</dbReference>
<keyword evidence="4 6" id="KW-0378">Hydrolase</keyword>